<comment type="catalytic activity">
    <reaction evidence="1 6">
        <text>Release of an N-terminal amino acid, Xaa-|-Yaa-, in which Xaa is preferably Leu, but may be other amino acids including Pro although not Arg or Lys, and Yaa may be Pro. Amino acid amides and methyl esters are also readily hydrolyzed, but rates on arylamides are exceedingly low.</text>
        <dbReference type="EC" id="3.4.11.1"/>
    </reaction>
</comment>
<gene>
    <name evidence="6" type="primary">pepA</name>
    <name evidence="9" type="ORF">apy_03230</name>
</gene>
<evidence type="ECO:0000313" key="9">
    <source>
        <dbReference type="EMBL" id="GBF08598.1"/>
    </source>
</evidence>
<sequence length="492" mass="52202">MVLYTRPPRLSVSRETFFGRQTPVVIPVFKDGDSIKLPEGLPQDLESLLKEGYNSKAVSPEPGSAVKLPYRSGLVVTAGCGAPGDLEGVRRGFAAASRQVVDSFEDAQLYLAGLDTASSTEAVIGALLGAYRLEEFKNTRKRKLQQLWVYGGEPRLDYAQAVGEGVYLARDIANAPPHSLPPAKLAAAVEDLFSKFDNVDVEVFSYDRLLEEGFGGIVSVGMGSEEKPRLIVIKYRGGAGEPIALVGKAVVFDSGGINLKPSQGMTLMRADKAGGAAVVGAMWTAARLGIKASIIGLIPAVINVPSGSSYLPSDVIRMWDGTMVEITNTDAEGRLILADAISYAAKQLGAKTIIDLATLTGAIVVALGPLIAGLFTRSDDLARAFEEASRATGEKIWRMPMEDEYAKSLTQPAQAGEIVNAAQRYGGAIFGALFLERFAHGKEFAHLDIAGPGIAFEAGSLAPPYWPEKGMAPGYGVRLLIEVLSRIARGGG</sequence>
<keyword evidence="6" id="KW-0479">Metal-binding</keyword>
<dbReference type="InterPro" id="IPR008283">
    <property type="entry name" value="Peptidase_M17_N"/>
</dbReference>
<dbReference type="GO" id="GO:0070006">
    <property type="term" value="F:metalloaminopeptidase activity"/>
    <property type="evidence" value="ECO:0007669"/>
    <property type="project" value="InterPro"/>
</dbReference>
<evidence type="ECO:0000256" key="4">
    <source>
        <dbReference type="ARBA" id="ARBA00022670"/>
    </source>
</evidence>
<dbReference type="PRINTS" id="PR00481">
    <property type="entry name" value="LAMNOPPTDASE"/>
</dbReference>
<evidence type="ECO:0000256" key="7">
    <source>
        <dbReference type="SAM" id="Phobius"/>
    </source>
</evidence>
<evidence type="ECO:0000256" key="2">
    <source>
        <dbReference type="ARBA" id="ARBA00009528"/>
    </source>
</evidence>
<dbReference type="EMBL" id="BDMD01000012">
    <property type="protein sequence ID" value="GBF08598.1"/>
    <property type="molecule type" value="Genomic_DNA"/>
</dbReference>
<dbReference type="InterPro" id="IPR023042">
    <property type="entry name" value="Peptidase_M17_leu_NH2_pept"/>
</dbReference>
<dbReference type="GO" id="GO:0005737">
    <property type="term" value="C:cytoplasm"/>
    <property type="evidence" value="ECO:0007669"/>
    <property type="project" value="UniProtKB-SubCell"/>
</dbReference>
<dbReference type="GO" id="GO:0030145">
    <property type="term" value="F:manganese ion binding"/>
    <property type="evidence" value="ECO:0007669"/>
    <property type="project" value="UniProtKB-UniRule"/>
</dbReference>
<feature type="binding site" evidence="6">
    <location>
        <position position="253"/>
    </location>
    <ligand>
        <name>Mn(2+)</name>
        <dbReference type="ChEBI" id="CHEBI:29035"/>
        <label>1</label>
    </ligand>
</feature>
<dbReference type="Gene3D" id="3.40.220.10">
    <property type="entry name" value="Leucine Aminopeptidase, subunit E, domain 1"/>
    <property type="match status" value="1"/>
</dbReference>
<dbReference type="PANTHER" id="PTHR11963:SF23">
    <property type="entry name" value="CYTOSOL AMINOPEPTIDASE"/>
    <property type="match status" value="1"/>
</dbReference>
<evidence type="ECO:0000313" key="10">
    <source>
        <dbReference type="Proteomes" id="UP000291213"/>
    </source>
</evidence>
<keyword evidence="6" id="KW-0963">Cytoplasm</keyword>
<feature type="binding site" evidence="6">
    <location>
        <position position="330"/>
    </location>
    <ligand>
        <name>Mn(2+)</name>
        <dbReference type="ChEBI" id="CHEBI:29035"/>
        <label>1</label>
    </ligand>
</feature>
<dbReference type="SUPFAM" id="SSF53187">
    <property type="entry name" value="Zn-dependent exopeptidases"/>
    <property type="match status" value="1"/>
</dbReference>
<feature type="active site" evidence="6">
    <location>
        <position position="260"/>
    </location>
</feature>
<dbReference type="Pfam" id="PF00883">
    <property type="entry name" value="Peptidase_M17"/>
    <property type="match status" value="1"/>
</dbReference>
<keyword evidence="4 6" id="KW-0645">Protease</keyword>
<dbReference type="Proteomes" id="UP000291213">
    <property type="component" value="Unassembled WGS sequence"/>
</dbReference>
<dbReference type="PANTHER" id="PTHR11963">
    <property type="entry name" value="LEUCINE AMINOPEPTIDASE-RELATED"/>
    <property type="match status" value="1"/>
</dbReference>
<evidence type="ECO:0000259" key="8">
    <source>
        <dbReference type="PROSITE" id="PS00631"/>
    </source>
</evidence>
<feature type="active site" evidence="6">
    <location>
        <position position="334"/>
    </location>
</feature>
<dbReference type="CDD" id="cd00433">
    <property type="entry name" value="Peptidase_M17"/>
    <property type="match status" value="1"/>
</dbReference>
<name>A0A401H883_AERPX</name>
<comment type="caution">
    <text evidence="9">The sequence shown here is derived from an EMBL/GenBank/DDBJ whole genome shotgun (WGS) entry which is preliminary data.</text>
</comment>
<keyword evidence="7" id="KW-1133">Transmembrane helix</keyword>
<feature type="binding site" evidence="6">
    <location>
        <position position="332"/>
    </location>
    <ligand>
        <name>Mn(2+)</name>
        <dbReference type="ChEBI" id="CHEBI:29035"/>
        <label>1</label>
    </ligand>
</feature>
<evidence type="ECO:0000256" key="6">
    <source>
        <dbReference type="HAMAP-Rule" id="MF_00181"/>
    </source>
</evidence>
<comment type="similarity">
    <text evidence="2 6">Belongs to the peptidase M17 family.</text>
</comment>
<reference evidence="9 10" key="1">
    <citation type="submission" date="2017-02" db="EMBL/GenBank/DDBJ databases">
        <title>isolation and characterization of a novel temperate virus Aeropyrum globular virus 1 infecting hyperthermophilic archaeon Aeropyrum.</title>
        <authorList>
            <person name="Yumiya M."/>
            <person name="Yoshida T."/>
            <person name="Sako Y."/>
        </authorList>
    </citation>
    <scope>NUCLEOTIDE SEQUENCE [LARGE SCALE GENOMIC DNA]</scope>
    <source>
        <strain evidence="9 10">YK1-12-2013</strain>
    </source>
</reference>
<keyword evidence="5 6" id="KW-0378">Hydrolase</keyword>
<dbReference type="InterPro" id="IPR000819">
    <property type="entry name" value="Peptidase_M17_C"/>
</dbReference>
<dbReference type="OrthoDB" id="18419at2157"/>
<evidence type="ECO:0000256" key="1">
    <source>
        <dbReference type="ARBA" id="ARBA00000135"/>
    </source>
</evidence>
<feature type="binding site" evidence="6">
    <location>
        <position position="332"/>
    </location>
    <ligand>
        <name>Mn(2+)</name>
        <dbReference type="ChEBI" id="CHEBI:29035"/>
        <label>2</label>
    </ligand>
</feature>
<keyword evidence="6" id="KW-0464">Manganese</keyword>
<dbReference type="EC" id="3.4.11.10" evidence="6"/>
<dbReference type="SUPFAM" id="SSF52949">
    <property type="entry name" value="Macro domain-like"/>
    <property type="match status" value="1"/>
</dbReference>
<evidence type="ECO:0000256" key="3">
    <source>
        <dbReference type="ARBA" id="ARBA00022438"/>
    </source>
</evidence>
<dbReference type="Gene3D" id="3.40.630.10">
    <property type="entry name" value="Zn peptidases"/>
    <property type="match status" value="1"/>
</dbReference>
<dbReference type="InterPro" id="IPR043472">
    <property type="entry name" value="Macro_dom-like"/>
</dbReference>
<dbReference type="InterPro" id="IPR011356">
    <property type="entry name" value="Leucine_aapep/pepB"/>
</dbReference>
<feature type="binding site" evidence="6">
    <location>
        <position position="248"/>
    </location>
    <ligand>
        <name>Mn(2+)</name>
        <dbReference type="ChEBI" id="CHEBI:29035"/>
        <label>2</label>
    </ligand>
</feature>
<comment type="catalytic activity">
    <reaction evidence="6">
        <text>Release of an N-terminal amino acid, preferentially leucine, but not glutamic or aspartic acids.</text>
        <dbReference type="EC" id="3.4.11.10"/>
    </reaction>
</comment>
<organism evidence="9 10">
    <name type="scientific">Aeropyrum pernix</name>
    <dbReference type="NCBI Taxonomy" id="56636"/>
    <lineage>
        <taxon>Archaea</taxon>
        <taxon>Thermoproteota</taxon>
        <taxon>Thermoprotei</taxon>
        <taxon>Desulfurococcales</taxon>
        <taxon>Desulfurococcaceae</taxon>
        <taxon>Aeropyrum</taxon>
    </lineage>
</organism>
<keyword evidence="3 6" id="KW-0031">Aminopeptidase</keyword>
<feature type="binding site" evidence="6">
    <location>
        <position position="271"/>
    </location>
    <ligand>
        <name>Mn(2+)</name>
        <dbReference type="ChEBI" id="CHEBI:29035"/>
        <label>2</label>
    </ligand>
</feature>
<dbReference type="EC" id="3.4.11.1" evidence="6"/>
<dbReference type="Pfam" id="PF02789">
    <property type="entry name" value="Peptidase_M17_N"/>
    <property type="match status" value="1"/>
</dbReference>
<comment type="cofactor">
    <cofactor evidence="6">
        <name>Mn(2+)</name>
        <dbReference type="ChEBI" id="CHEBI:29035"/>
    </cofactor>
    <text evidence="6">Binds 2 manganese ions per subunit.</text>
</comment>
<keyword evidence="7" id="KW-0472">Membrane</keyword>
<comment type="subcellular location">
    <subcellularLocation>
        <location evidence="6">Cytoplasm</location>
    </subcellularLocation>
</comment>
<keyword evidence="7" id="KW-0812">Transmembrane</keyword>
<dbReference type="PROSITE" id="PS00631">
    <property type="entry name" value="CYTOSOL_AP"/>
    <property type="match status" value="1"/>
</dbReference>
<feature type="transmembrane region" description="Helical" evidence="7">
    <location>
        <begin position="356"/>
        <end position="375"/>
    </location>
</feature>
<dbReference type="HAMAP" id="MF_00181">
    <property type="entry name" value="Cytosol_peptidase_M17"/>
    <property type="match status" value="1"/>
</dbReference>
<feature type="binding site" evidence="6">
    <location>
        <position position="253"/>
    </location>
    <ligand>
        <name>Mn(2+)</name>
        <dbReference type="ChEBI" id="CHEBI:29035"/>
        <label>2</label>
    </ligand>
</feature>
<feature type="domain" description="Cytosol aminopeptidase" evidence="8">
    <location>
        <begin position="328"/>
        <end position="335"/>
    </location>
</feature>
<evidence type="ECO:0000256" key="5">
    <source>
        <dbReference type="ARBA" id="ARBA00022801"/>
    </source>
</evidence>
<dbReference type="AlphaFoldDB" id="A0A401H883"/>
<comment type="function">
    <text evidence="6">Presumably involved in the processing and regular turnover of intracellular proteins. Catalyzes the removal of unsubstituted N-terminal amino acids from various peptides.</text>
</comment>
<protein>
    <recommendedName>
        <fullName evidence="6">Probable cytosol aminopeptidase</fullName>
        <ecNumber evidence="6">3.4.11.1</ecNumber>
    </recommendedName>
    <alternativeName>
        <fullName evidence="6">Leucine aminopeptidase</fullName>
        <shortName evidence="6">LAP</shortName>
        <ecNumber evidence="6">3.4.11.10</ecNumber>
    </alternativeName>
    <alternativeName>
        <fullName evidence="6">Leucyl aminopeptidase</fullName>
    </alternativeName>
</protein>
<proteinExistence type="inferred from homology"/>
<dbReference type="RefSeq" id="WP_131159662.1">
    <property type="nucleotide sequence ID" value="NZ_BDMD01000012.1"/>
</dbReference>
<accession>A0A401H883</accession>
<dbReference type="GO" id="GO:0006508">
    <property type="term" value="P:proteolysis"/>
    <property type="evidence" value="ECO:0007669"/>
    <property type="project" value="UniProtKB-KW"/>
</dbReference>